<evidence type="ECO:0000256" key="2">
    <source>
        <dbReference type="ARBA" id="ARBA00022448"/>
    </source>
</evidence>
<dbReference type="InterPro" id="IPR017871">
    <property type="entry name" value="ABC_transporter-like_CS"/>
</dbReference>
<dbReference type="InterPro" id="IPR027417">
    <property type="entry name" value="P-loop_NTPase"/>
</dbReference>
<dbReference type="PROSITE" id="PS50929">
    <property type="entry name" value="ABC_TM1F"/>
    <property type="match status" value="1"/>
</dbReference>
<evidence type="ECO:0000256" key="7">
    <source>
        <dbReference type="ARBA" id="ARBA00022989"/>
    </source>
</evidence>
<dbReference type="InterPro" id="IPR003593">
    <property type="entry name" value="AAA+_ATPase"/>
</dbReference>
<dbReference type="GO" id="GO:0015421">
    <property type="term" value="F:ABC-type oligopeptide transporter activity"/>
    <property type="evidence" value="ECO:0007669"/>
    <property type="project" value="TreeGrafter"/>
</dbReference>
<evidence type="ECO:0000256" key="5">
    <source>
        <dbReference type="ARBA" id="ARBA00022741"/>
    </source>
</evidence>
<dbReference type="Gene3D" id="1.20.1560.10">
    <property type="entry name" value="ABC transporter type 1, transmembrane domain"/>
    <property type="match status" value="1"/>
</dbReference>
<dbReference type="InterPro" id="IPR039421">
    <property type="entry name" value="Type_1_exporter"/>
</dbReference>
<dbReference type="GO" id="GO:0005886">
    <property type="term" value="C:plasma membrane"/>
    <property type="evidence" value="ECO:0007669"/>
    <property type="project" value="UniProtKB-SubCell"/>
</dbReference>
<gene>
    <name evidence="13" type="ORF">C8259_26195</name>
</gene>
<accession>A0A2T2YW60</accession>
<dbReference type="GO" id="GO:0005524">
    <property type="term" value="F:ATP binding"/>
    <property type="evidence" value="ECO:0007669"/>
    <property type="project" value="UniProtKB-KW"/>
</dbReference>
<feature type="transmembrane region" description="Helical" evidence="10">
    <location>
        <begin position="151"/>
        <end position="169"/>
    </location>
</feature>
<keyword evidence="6 13" id="KW-0067">ATP-binding</keyword>
<dbReference type="PROSITE" id="PS00211">
    <property type="entry name" value="ABC_TRANSPORTER_1"/>
    <property type="match status" value="1"/>
</dbReference>
<keyword evidence="3" id="KW-1003">Cell membrane</keyword>
<feature type="transmembrane region" description="Helical" evidence="10">
    <location>
        <begin position="175"/>
        <end position="194"/>
    </location>
</feature>
<dbReference type="EMBL" id="PYHS01000016">
    <property type="protein sequence ID" value="PSR59733.1"/>
    <property type="molecule type" value="Genomic_DNA"/>
</dbReference>
<dbReference type="PANTHER" id="PTHR43394">
    <property type="entry name" value="ATP-DEPENDENT PERMEASE MDL1, MITOCHONDRIAL"/>
    <property type="match status" value="1"/>
</dbReference>
<evidence type="ECO:0000256" key="6">
    <source>
        <dbReference type="ARBA" id="ARBA00022840"/>
    </source>
</evidence>
<dbReference type="AlphaFoldDB" id="A0A2T2YW60"/>
<evidence type="ECO:0000256" key="10">
    <source>
        <dbReference type="SAM" id="Phobius"/>
    </source>
</evidence>
<organism evidence="13 14">
    <name type="scientific">Nocardia nova</name>
    <dbReference type="NCBI Taxonomy" id="37330"/>
    <lineage>
        <taxon>Bacteria</taxon>
        <taxon>Bacillati</taxon>
        <taxon>Actinomycetota</taxon>
        <taxon>Actinomycetes</taxon>
        <taxon>Mycobacteriales</taxon>
        <taxon>Nocardiaceae</taxon>
        <taxon>Nocardia</taxon>
    </lineage>
</organism>
<keyword evidence="2" id="KW-0813">Transport</keyword>
<evidence type="ECO:0000256" key="3">
    <source>
        <dbReference type="ARBA" id="ARBA00022475"/>
    </source>
</evidence>
<dbReference type="FunFam" id="3.40.50.300:FF:000299">
    <property type="entry name" value="ABC transporter ATP-binding protein/permease"/>
    <property type="match status" value="1"/>
</dbReference>
<feature type="transmembrane region" description="Helical" evidence="10">
    <location>
        <begin position="262"/>
        <end position="283"/>
    </location>
</feature>
<dbReference type="GO" id="GO:0016887">
    <property type="term" value="F:ATP hydrolysis activity"/>
    <property type="evidence" value="ECO:0007669"/>
    <property type="project" value="InterPro"/>
</dbReference>
<dbReference type="PANTHER" id="PTHR43394:SF1">
    <property type="entry name" value="ATP-BINDING CASSETTE SUB-FAMILY B MEMBER 10, MITOCHONDRIAL"/>
    <property type="match status" value="1"/>
</dbReference>
<keyword evidence="8 10" id="KW-0472">Membrane</keyword>
<evidence type="ECO:0000313" key="14">
    <source>
        <dbReference type="Proteomes" id="UP000241647"/>
    </source>
</evidence>
<name>A0A2T2YW60_9NOCA</name>
<evidence type="ECO:0000313" key="13">
    <source>
        <dbReference type="EMBL" id="PSR59733.1"/>
    </source>
</evidence>
<feature type="transmembrane region" description="Helical" evidence="10">
    <location>
        <begin position="289"/>
        <end position="310"/>
    </location>
</feature>
<keyword evidence="4 10" id="KW-0812">Transmembrane</keyword>
<dbReference type="CDD" id="cd18551">
    <property type="entry name" value="ABC_6TM_LmrA_like"/>
    <property type="match status" value="1"/>
</dbReference>
<feature type="domain" description="ABC transmembrane type-1" evidence="12">
    <location>
        <begin position="39"/>
        <end position="318"/>
    </location>
</feature>
<dbReference type="InterPro" id="IPR003439">
    <property type="entry name" value="ABC_transporter-like_ATP-bd"/>
</dbReference>
<feature type="transmembrane region" description="Helical" evidence="10">
    <location>
        <begin position="37"/>
        <end position="54"/>
    </location>
</feature>
<dbReference type="SUPFAM" id="SSF90123">
    <property type="entry name" value="ABC transporter transmembrane region"/>
    <property type="match status" value="1"/>
</dbReference>
<dbReference type="SMART" id="SM00382">
    <property type="entry name" value="AAA"/>
    <property type="match status" value="1"/>
</dbReference>
<proteinExistence type="inferred from homology"/>
<dbReference type="Gene3D" id="3.40.50.300">
    <property type="entry name" value="P-loop containing nucleotide triphosphate hydrolases"/>
    <property type="match status" value="1"/>
</dbReference>
<dbReference type="InterPro" id="IPR036640">
    <property type="entry name" value="ABC1_TM_sf"/>
</dbReference>
<feature type="transmembrane region" description="Helical" evidence="10">
    <location>
        <begin position="66"/>
        <end position="89"/>
    </location>
</feature>
<comment type="caution">
    <text evidence="13">The sequence shown here is derived from an EMBL/GenBank/DDBJ whole genome shotgun (WGS) entry which is preliminary data.</text>
</comment>
<comment type="subcellular location">
    <subcellularLocation>
        <location evidence="1">Cell membrane</location>
        <topology evidence="1">Multi-pass membrane protein</topology>
    </subcellularLocation>
</comment>
<dbReference type="InterPro" id="IPR011527">
    <property type="entry name" value="ABC1_TM_dom"/>
</dbReference>
<comment type="similarity">
    <text evidence="9">Belongs to the ABC transporter superfamily. Lipid exporter (TC 3.A.1.106) family.</text>
</comment>
<dbReference type="Proteomes" id="UP000241647">
    <property type="component" value="Unassembled WGS sequence"/>
</dbReference>
<evidence type="ECO:0000259" key="12">
    <source>
        <dbReference type="PROSITE" id="PS50929"/>
    </source>
</evidence>
<evidence type="ECO:0000259" key="11">
    <source>
        <dbReference type="PROSITE" id="PS50893"/>
    </source>
</evidence>
<sequence length="597" mass="63993">MRTWVTMSADDGEVRERESWPRRVGALLRILAPQRNSLLAATALLLVGTGLSLAQPLLAGQVVRDAAAGATIAWSLAALVGAYLLYAVADTGGNYILERSSESVLLSVRHRLAGHLLRLRIPTLESQRVGDLISRVTLDSTVIRNAVGSSLVQILTGAITLVGTVAVMIYLDWLLFSIVFVTVGVAAAAMLLVMTRIEVASVRLQESVGALSADIERALNGVRTVKVNNAEDREHERLTELAGAAFAAGVRAARLKALGNPAMHLAVTGSFVVSLLVGGVRVANHQLELSSLVTMMLLAMNLLIPVGDLFNGSVGLQKALGALSRIESTLGLPAEDVDEIPRGGVDGDSAIETPSENGHPALEFREVRFSYDERPILDGVSFSVPPRGHVALVGHSGAGKSTVFSLVSRFYDPDGGDILLGGRSYAGRPRRAWRSEISLLEQNAPLLFGSLRDNLTYRQPGLGEDDLQRAIELAGLADLVSRLPRGLDTPVGEHGVLLSGGERQRVALARALIRRPVLMMLDEPTAMLDAETEKALNVTIQNVRKECALLVIAHRLSTIREADIVMFLKDGRIVDSGPHDELVARNADYRQLVGAKV</sequence>
<feature type="domain" description="ABC transporter" evidence="11">
    <location>
        <begin position="362"/>
        <end position="595"/>
    </location>
</feature>
<dbReference type="Pfam" id="PF00005">
    <property type="entry name" value="ABC_tran"/>
    <property type="match status" value="1"/>
</dbReference>
<dbReference type="PROSITE" id="PS50893">
    <property type="entry name" value="ABC_TRANSPORTER_2"/>
    <property type="match status" value="1"/>
</dbReference>
<keyword evidence="7 10" id="KW-1133">Transmembrane helix</keyword>
<keyword evidence="5" id="KW-0547">Nucleotide-binding</keyword>
<evidence type="ECO:0000256" key="1">
    <source>
        <dbReference type="ARBA" id="ARBA00004651"/>
    </source>
</evidence>
<protein>
    <submittedName>
        <fullName evidence="13">ABC transporter ATP-binding protein</fullName>
    </submittedName>
</protein>
<evidence type="ECO:0000256" key="9">
    <source>
        <dbReference type="ARBA" id="ARBA00061644"/>
    </source>
</evidence>
<evidence type="ECO:0000256" key="8">
    <source>
        <dbReference type="ARBA" id="ARBA00023136"/>
    </source>
</evidence>
<evidence type="ECO:0000256" key="4">
    <source>
        <dbReference type="ARBA" id="ARBA00022692"/>
    </source>
</evidence>
<reference evidence="13 14" key="1">
    <citation type="submission" date="2018-02" db="EMBL/GenBank/DDBJ databases">
        <title>8 Nocardia nova and 1 Nocardia cyriacigeorgica strain used for evolution to TMP-SMX.</title>
        <authorList>
            <person name="Mehta H."/>
            <person name="Weng J."/>
            <person name="Shamoo Y."/>
        </authorList>
    </citation>
    <scope>NUCLEOTIDE SEQUENCE [LARGE SCALE GENOMIC DNA]</scope>
    <source>
        <strain evidence="13 14">ATCC 33727</strain>
    </source>
</reference>
<dbReference type="SUPFAM" id="SSF52540">
    <property type="entry name" value="P-loop containing nucleoside triphosphate hydrolases"/>
    <property type="match status" value="1"/>
</dbReference>
<dbReference type="Pfam" id="PF00664">
    <property type="entry name" value="ABC_membrane"/>
    <property type="match status" value="1"/>
</dbReference>